<accession>A0AAE3H7H5</accession>
<dbReference type="InterPro" id="IPR052025">
    <property type="entry name" value="Xyloglucanase_GH74"/>
</dbReference>
<dbReference type="RefSeq" id="WP_255039305.1">
    <property type="nucleotide sequence ID" value="NZ_RJUF01000185.1"/>
</dbReference>
<dbReference type="CDD" id="cd15482">
    <property type="entry name" value="Sialidase_non-viral"/>
    <property type="match status" value="1"/>
</dbReference>
<dbReference type="SUPFAM" id="SSF110296">
    <property type="entry name" value="Oligoxyloglucan reducing end-specific cellobiohydrolase"/>
    <property type="match status" value="1"/>
</dbReference>
<proteinExistence type="predicted"/>
<dbReference type="EMBL" id="RJUF01000185">
    <property type="protein sequence ID" value="MCP9765590.1"/>
    <property type="molecule type" value="Genomic_DNA"/>
</dbReference>
<reference evidence="1 2" key="1">
    <citation type="submission" date="2018-11" db="EMBL/GenBank/DDBJ databases">
        <title>Novel bacteria species description.</title>
        <authorList>
            <person name="Han J.-H."/>
        </authorList>
    </citation>
    <scope>NUCLEOTIDE SEQUENCE [LARGE SCALE GENOMIC DNA]</scope>
    <source>
        <strain evidence="1 2">KCTC23259</strain>
    </source>
</reference>
<dbReference type="Gene3D" id="2.130.10.10">
    <property type="entry name" value="YVTN repeat-like/Quinoprotein amine dehydrogenase"/>
    <property type="match status" value="2"/>
</dbReference>
<gene>
    <name evidence="1" type="ORF">EGI31_21855</name>
</gene>
<organism evidence="1 2">
    <name type="scientific">Lacihabitans soyangensis</name>
    <dbReference type="NCBI Taxonomy" id="869394"/>
    <lineage>
        <taxon>Bacteria</taxon>
        <taxon>Pseudomonadati</taxon>
        <taxon>Bacteroidota</taxon>
        <taxon>Cytophagia</taxon>
        <taxon>Cytophagales</taxon>
        <taxon>Leadbetterellaceae</taxon>
        <taxon>Lacihabitans</taxon>
    </lineage>
</organism>
<evidence type="ECO:0000313" key="2">
    <source>
        <dbReference type="Proteomes" id="UP001204144"/>
    </source>
</evidence>
<dbReference type="PANTHER" id="PTHR43739:SF5">
    <property type="entry name" value="EXO-ALPHA-SIALIDASE"/>
    <property type="match status" value="1"/>
</dbReference>
<name>A0AAE3H7H5_9BACT</name>
<protein>
    <submittedName>
        <fullName evidence="1">Exo-alpha-sialidase</fullName>
    </submittedName>
</protein>
<comment type="caution">
    <text evidence="1">The sequence shown here is derived from an EMBL/GenBank/DDBJ whole genome shotgun (WGS) entry which is preliminary data.</text>
</comment>
<dbReference type="GO" id="GO:0010411">
    <property type="term" value="P:xyloglucan metabolic process"/>
    <property type="evidence" value="ECO:0007669"/>
    <property type="project" value="TreeGrafter"/>
</dbReference>
<sequence>MNTLKLSLLVIFQILALLFTGKNLTCEDPIFLNTKSNVAKNVIFQSVDSGKTWQDISTGLPANLENTELFVNNNGLYFYSEKEMYHRNANVMAPSWKKEYAVNKLGNVSVCKSGLYAVTYGGKISKFDSKTHIWSPVFTNFGKSTLRTIFETQKNTFLIGTDGGLFRSTDNGKNWKNVLEGWVIKAVESKGVLVATSQKGIVRSTDDGATWQNVIHEGGVGIDVAIINGGFAAISYNAQSKTRRVRTSYDTGKTWQAIDAGLPPHDLTANILEVDHNLFIGHPKGIYKSADKGKSWTLISPAIDDKVFNLYVSGKAIYAVPRAGGC</sequence>
<dbReference type="Proteomes" id="UP001204144">
    <property type="component" value="Unassembled WGS sequence"/>
</dbReference>
<evidence type="ECO:0000313" key="1">
    <source>
        <dbReference type="EMBL" id="MCP9765590.1"/>
    </source>
</evidence>
<dbReference type="AlphaFoldDB" id="A0AAE3H7H5"/>
<dbReference type="PANTHER" id="PTHR43739">
    <property type="entry name" value="XYLOGLUCANASE (EUROFUNG)"/>
    <property type="match status" value="1"/>
</dbReference>
<dbReference type="InterPro" id="IPR015943">
    <property type="entry name" value="WD40/YVTN_repeat-like_dom_sf"/>
</dbReference>
<keyword evidence="2" id="KW-1185">Reference proteome</keyword>